<accession>A0A5J4KM90</accession>
<dbReference type="Pfam" id="PF03050">
    <property type="entry name" value="DDE_Tnp_IS66"/>
    <property type="match status" value="1"/>
</dbReference>
<evidence type="ECO:0000313" key="5">
    <source>
        <dbReference type="EMBL" id="GER87788.1"/>
    </source>
</evidence>
<protein>
    <recommendedName>
        <fullName evidence="9">Transposase</fullName>
    </recommendedName>
</protein>
<sequence length="497" mass="56820">MNMREEDVRELQSAFRELKIAYSELQEKVKQQDQHIEELRGQLLKERLRNLELEKRLAKDSRNSSKPPSSDGYKRQQKRREKSQKKSGGQKGHSGHQLAQVETPDEVIEHRARDCQHCQHPLSQTVGVLKERRQVHELPPLRLQVREHQQIEQICPRCGGRSCGNFPPGVDAAAQYGPNVRGLAVYLSQFQLLPLERITELFADLHLGTVSEGSIVNWVREAAKNLSLTQQALERLVLQSRLAHVDETGGRIEGILHWFHVVSTRALTIYHWHRKRGHEAMNEMGLLPLYTGRLVHDRWKSYDQYRCEHSLCGAHLLRDCLFVAEEEKQPWAQEMYIVLLELSEATKQARACGQKTLDPAIRTRWLAAYFEVIGRGYRAWDEAHPPPEPTAARKRGRPKQDPGKNLLDAFLHRADQVLAFVDDLTVPFTNNLAERDLRMIKVQQKISGTFRSDAGATAFCTIRSYLSTMRKQGHSMLDALAAVFQGSPLPIAWEAGS</sequence>
<evidence type="ECO:0000256" key="1">
    <source>
        <dbReference type="SAM" id="MobiDB-lite"/>
    </source>
</evidence>
<dbReference type="EMBL" id="BKZW01000001">
    <property type="protein sequence ID" value="GER86266.1"/>
    <property type="molecule type" value="Genomic_DNA"/>
</dbReference>
<dbReference type="EMBL" id="BKZW01000001">
    <property type="protein sequence ID" value="GER87788.1"/>
    <property type="molecule type" value="Genomic_DNA"/>
</dbReference>
<dbReference type="EMBL" id="BKZW01000001">
    <property type="protein sequence ID" value="GER87811.1"/>
    <property type="molecule type" value="Genomic_DNA"/>
</dbReference>
<keyword evidence="8" id="KW-1185">Reference proteome</keyword>
<dbReference type="EMBL" id="BKZW01000001">
    <property type="protein sequence ID" value="GER87891.1"/>
    <property type="molecule type" value="Genomic_DNA"/>
</dbReference>
<dbReference type="Pfam" id="PF20042">
    <property type="entry name" value="DUF6444"/>
    <property type="match status" value="1"/>
</dbReference>
<evidence type="ECO:0008006" key="9">
    <source>
        <dbReference type="Google" id="ProtNLM"/>
    </source>
</evidence>
<dbReference type="PANTHER" id="PTHR33678:SF1">
    <property type="entry name" value="BLL1576 PROTEIN"/>
    <property type="match status" value="1"/>
</dbReference>
<feature type="region of interest" description="Disordered" evidence="1">
    <location>
        <begin position="55"/>
        <end position="100"/>
    </location>
</feature>
<evidence type="ECO:0000259" key="3">
    <source>
        <dbReference type="Pfam" id="PF20042"/>
    </source>
</evidence>
<dbReference type="InterPro" id="IPR045618">
    <property type="entry name" value="DUF6444"/>
</dbReference>
<dbReference type="InterPro" id="IPR004291">
    <property type="entry name" value="Transposase_IS66_central"/>
</dbReference>
<dbReference type="InterPro" id="IPR052344">
    <property type="entry name" value="Transposase-related"/>
</dbReference>
<dbReference type="Proteomes" id="UP000326912">
    <property type="component" value="Unassembled WGS sequence"/>
</dbReference>
<evidence type="ECO:0000313" key="7">
    <source>
        <dbReference type="EMBL" id="GER87891.1"/>
    </source>
</evidence>
<name>A0A5J4KM90_9CHLR</name>
<comment type="caution">
    <text evidence="4">The sequence shown here is derived from an EMBL/GenBank/DDBJ whole genome shotgun (WGS) entry which is preliminary data.</text>
</comment>
<feature type="domain" description="DUF6444" evidence="3">
    <location>
        <begin position="34"/>
        <end position="97"/>
    </location>
</feature>
<organism evidence="4 8">
    <name type="scientific">Dictyobacter vulcani</name>
    <dbReference type="NCBI Taxonomy" id="2607529"/>
    <lineage>
        <taxon>Bacteria</taxon>
        <taxon>Bacillati</taxon>
        <taxon>Chloroflexota</taxon>
        <taxon>Ktedonobacteria</taxon>
        <taxon>Ktedonobacterales</taxon>
        <taxon>Dictyobacteraceae</taxon>
        <taxon>Dictyobacter</taxon>
    </lineage>
</organism>
<evidence type="ECO:0000313" key="8">
    <source>
        <dbReference type="Proteomes" id="UP000326912"/>
    </source>
</evidence>
<feature type="domain" description="Transposase IS66 central" evidence="2">
    <location>
        <begin position="175"/>
        <end position="457"/>
    </location>
</feature>
<gene>
    <name evidence="4" type="ORF">KDW_04280</name>
    <name evidence="5" type="ORF">KDW_19500</name>
    <name evidence="6" type="ORF">KDW_19730</name>
    <name evidence="7" type="ORF">KDW_20530</name>
</gene>
<evidence type="ECO:0000313" key="6">
    <source>
        <dbReference type="EMBL" id="GER87811.1"/>
    </source>
</evidence>
<feature type="region of interest" description="Disordered" evidence="1">
    <location>
        <begin position="381"/>
        <end position="400"/>
    </location>
</feature>
<dbReference type="AlphaFoldDB" id="A0A5J4KM90"/>
<evidence type="ECO:0000259" key="2">
    <source>
        <dbReference type="Pfam" id="PF03050"/>
    </source>
</evidence>
<proteinExistence type="predicted"/>
<evidence type="ECO:0000313" key="4">
    <source>
        <dbReference type="EMBL" id="GER86266.1"/>
    </source>
</evidence>
<feature type="compositionally biased region" description="Basic residues" evidence="1">
    <location>
        <begin position="75"/>
        <end position="85"/>
    </location>
</feature>
<dbReference type="PANTHER" id="PTHR33678">
    <property type="entry name" value="BLL1576 PROTEIN"/>
    <property type="match status" value="1"/>
</dbReference>
<reference evidence="4 8" key="1">
    <citation type="submission" date="2019-10" db="EMBL/GenBank/DDBJ databases">
        <title>Dictyobacter vulcani sp. nov., within the class Ktedonobacteria, isolated from soil of volcanic Mt. Zao.</title>
        <authorList>
            <person name="Zheng Y."/>
            <person name="Wang C.M."/>
            <person name="Sakai Y."/>
            <person name="Abe K."/>
            <person name="Yokota A."/>
            <person name="Yabe S."/>
        </authorList>
    </citation>
    <scope>NUCLEOTIDE SEQUENCE [LARGE SCALE GENOMIC DNA]</scope>
    <source>
        <strain evidence="4 8">W12</strain>
    </source>
</reference>
<dbReference type="NCBIfam" id="NF033517">
    <property type="entry name" value="transpos_IS66"/>
    <property type="match status" value="1"/>
</dbReference>